<accession>A0AA39UFF1</accession>
<dbReference type="EMBL" id="JAFEKC020000001">
    <property type="protein sequence ID" value="KAK0517526.1"/>
    <property type="molecule type" value="Genomic_DNA"/>
</dbReference>
<feature type="binding site" evidence="2">
    <location>
        <position position="138"/>
    </location>
    <ligand>
        <name>a divalent metal cation</name>
        <dbReference type="ChEBI" id="CHEBI:60240"/>
        <label>1</label>
    </ligand>
</feature>
<dbReference type="Proteomes" id="UP001166286">
    <property type="component" value="Unassembled WGS sequence"/>
</dbReference>
<evidence type="ECO:0000256" key="3">
    <source>
        <dbReference type="SAM" id="MobiDB-lite"/>
    </source>
</evidence>
<dbReference type="Pfam" id="PF01784">
    <property type="entry name" value="DUF34_NIF3"/>
    <property type="match status" value="1"/>
</dbReference>
<feature type="region of interest" description="Disordered" evidence="3">
    <location>
        <begin position="151"/>
        <end position="244"/>
    </location>
</feature>
<dbReference type="GO" id="GO:0005739">
    <property type="term" value="C:mitochondrion"/>
    <property type="evidence" value="ECO:0007669"/>
    <property type="project" value="TreeGrafter"/>
</dbReference>
<evidence type="ECO:0000256" key="1">
    <source>
        <dbReference type="ARBA" id="ARBA00006964"/>
    </source>
</evidence>
<comment type="similarity">
    <text evidence="1">Belongs to the GTP cyclohydrolase I type 2/NIF3 family.</text>
</comment>
<dbReference type="FunFam" id="3.40.1390.30:FF:000001">
    <property type="entry name" value="GTP cyclohydrolase 1 type 2"/>
    <property type="match status" value="1"/>
</dbReference>
<evidence type="ECO:0008006" key="6">
    <source>
        <dbReference type="Google" id="ProtNLM"/>
    </source>
</evidence>
<sequence>MFMRRSFSTLSTLSSSASFKMSTYTTDKASPFTRAVVRAMRRLYPEELADSSFDNTGLLLEAPFDPIRRQMNSVLLTIDLTKAVADEAIERKDCVVVSYHPIIFRGFKSLTLADSQQQSLLRLALEGISVYSPHTAVDAAPGGLGDWLADIVTGTLPGPEPEAHTAAPIPEEDGEPALDEEEKNPPHTHPEDEQNTQAETNGDSPSKAASPKPKQHPQRPSMAPRASTYSKPTYPKPADLDQTNLSPSALAHTRSVIHPVASKPSGFESAGMGRLVKFHTPQPLTHLIERIAEGVGSPKGFPVAIPQTRQVEDIMIRSVGICAGSGAHVLKDVDADLLFTGEFSHHEALAATEKGKCVVTLFHSNTERGFLGSVMKWKLDGLLKEEWKKVRGEVRGDVDEMDGGLREEWEDALNDEDVLVECSEVDRDPFGIVILQSSPQVGKPLSGGGEDDGGG</sequence>
<feature type="compositionally biased region" description="Polar residues" evidence="3">
    <location>
        <begin position="195"/>
        <end position="204"/>
    </location>
</feature>
<dbReference type="Gene3D" id="3.40.1390.30">
    <property type="entry name" value="NIF3 (NGG1p interacting factor 3)-like"/>
    <property type="match status" value="2"/>
</dbReference>
<feature type="compositionally biased region" description="Acidic residues" evidence="3">
    <location>
        <begin position="170"/>
        <end position="182"/>
    </location>
</feature>
<dbReference type="GO" id="GO:0046872">
    <property type="term" value="F:metal ion binding"/>
    <property type="evidence" value="ECO:0007669"/>
    <property type="project" value="UniProtKB-KW"/>
</dbReference>
<comment type="caution">
    <text evidence="4">The sequence shown here is derived from an EMBL/GenBank/DDBJ whole genome shotgun (WGS) entry which is preliminary data.</text>
</comment>
<feature type="binding site" evidence="2">
    <location>
        <position position="100"/>
    </location>
    <ligand>
        <name>a divalent metal cation</name>
        <dbReference type="ChEBI" id="CHEBI:60240"/>
        <label>1</label>
    </ligand>
</feature>
<dbReference type="SUPFAM" id="SSF102705">
    <property type="entry name" value="NIF3 (NGG1p interacting factor 3)-like"/>
    <property type="match status" value="1"/>
</dbReference>
<feature type="binding site" evidence="2">
    <location>
        <position position="363"/>
    </location>
    <ligand>
        <name>a divalent metal cation</name>
        <dbReference type="ChEBI" id="CHEBI:60240"/>
        <label>1</label>
    </ligand>
</feature>
<organism evidence="4 5">
    <name type="scientific">Cladonia borealis</name>
    <dbReference type="NCBI Taxonomy" id="184061"/>
    <lineage>
        <taxon>Eukaryota</taxon>
        <taxon>Fungi</taxon>
        <taxon>Dikarya</taxon>
        <taxon>Ascomycota</taxon>
        <taxon>Pezizomycotina</taxon>
        <taxon>Lecanoromycetes</taxon>
        <taxon>OSLEUM clade</taxon>
        <taxon>Lecanoromycetidae</taxon>
        <taxon>Lecanorales</taxon>
        <taxon>Lecanorineae</taxon>
        <taxon>Cladoniaceae</taxon>
        <taxon>Cladonia</taxon>
    </lineage>
</organism>
<dbReference type="InterPro" id="IPR002678">
    <property type="entry name" value="DUF34/NIF3"/>
</dbReference>
<dbReference type="NCBIfam" id="TIGR00486">
    <property type="entry name" value="YbgI_SA1388"/>
    <property type="match status" value="1"/>
</dbReference>
<evidence type="ECO:0000313" key="4">
    <source>
        <dbReference type="EMBL" id="KAK0517526.1"/>
    </source>
</evidence>
<evidence type="ECO:0000313" key="5">
    <source>
        <dbReference type="Proteomes" id="UP001166286"/>
    </source>
</evidence>
<dbReference type="PANTHER" id="PTHR13799">
    <property type="entry name" value="NGG1 INTERACTING FACTOR 3"/>
    <property type="match status" value="1"/>
</dbReference>
<feature type="binding site" evidence="2">
    <location>
        <position position="367"/>
    </location>
    <ligand>
        <name>a divalent metal cation</name>
        <dbReference type="ChEBI" id="CHEBI:60240"/>
        <label>1</label>
    </ligand>
</feature>
<keyword evidence="2" id="KW-0479">Metal-binding</keyword>
<dbReference type="InterPro" id="IPR036069">
    <property type="entry name" value="DUF34/NIF3_sf"/>
</dbReference>
<gene>
    <name evidence="4" type="ORF">JMJ35_000681</name>
</gene>
<dbReference type="AlphaFoldDB" id="A0AA39UFF1"/>
<keyword evidence="5" id="KW-1185">Reference proteome</keyword>
<reference evidence="4" key="1">
    <citation type="submission" date="2023-03" db="EMBL/GenBank/DDBJ databases">
        <title>Complete genome of Cladonia borealis.</title>
        <authorList>
            <person name="Park H."/>
        </authorList>
    </citation>
    <scope>NUCLEOTIDE SEQUENCE</scope>
    <source>
        <strain evidence="4">ANT050790</strain>
    </source>
</reference>
<dbReference type="PANTHER" id="PTHR13799:SF13">
    <property type="entry name" value="NIF3-LIKE PROTEIN 1"/>
    <property type="match status" value="1"/>
</dbReference>
<name>A0AA39UFF1_9LECA</name>
<feature type="compositionally biased region" description="Basic and acidic residues" evidence="3">
    <location>
        <begin position="183"/>
        <end position="192"/>
    </location>
</feature>
<evidence type="ECO:0000256" key="2">
    <source>
        <dbReference type="PIRSR" id="PIRSR602678-1"/>
    </source>
</evidence>
<proteinExistence type="inferred from homology"/>
<protein>
    <recommendedName>
        <fullName evidence="6">NGG1 interacting factor Nif3</fullName>
    </recommendedName>
</protein>